<keyword evidence="1" id="KW-1133">Transmembrane helix</keyword>
<dbReference type="AlphaFoldDB" id="A0AB39BED3"/>
<evidence type="ECO:0000313" key="2">
    <source>
        <dbReference type="EMBL" id="XDI04490.1"/>
    </source>
</evidence>
<evidence type="ECO:0008006" key="3">
    <source>
        <dbReference type="Google" id="ProtNLM"/>
    </source>
</evidence>
<reference evidence="2" key="1">
    <citation type="submission" date="2024-05" db="EMBL/GenBank/DDBJ databases">
        <title>Herbiconiux sp. A18JL235.</title>
        <authorList>
            <person name="Zhang G."/>
        </authorList>
    </citation>
    <scope>NUCLEOTIDE SEQUENCE</scope>
    <source>
        <strain evidence="2">A18JL235</strain>
    </source>
</reference>
<dbReference type="RefSeq" id="WP_368496893.1">
    <property type="nucleotide sequence ID" value="NZ_CP162511.1"/>
</dbReference>
<accession>A0AB39BED3</accession>
<dbReference type="EMBL" id="CP162511">
    <property type="protein sequence ID" value="XDI04490.1"/>
    <property type="molecule type" value="Genomic_DNA"/>
</dbReference>
<evidence type="ECO:0000256" key="1">
    <source>
        <dbReference type="SAM" id="Phobius"/>
    </source>
</evidence>
<gene>
    <name evidence="2" type="ORF">ABFY20_14275</name>
</gene>
<name>A0AB39BED3_9MICO</name>
<feature type="transmembrane region" description="Helical" evidence="1">
    <location>
        <begin position="7"/>
        <end position="28"/>
    </location>
</feature>
<protein>
    <recommendedName>
        <fullName evidence="3">DUF3592 domain-containing protein</fullName>
    </recommendedName>
</protein>
<keyword evidence="1" id="KW-0472">Membrane</keyword>
<organism evidence="2">
    <name type="scientific">Herbiconiux sp. A18JL235</name>
    <dbReference type="NCBI Taxonomy" id="3152363"/>
    <lineage>
        <taxon>Bacteria</taxon>
        <taxon>Bacillati</taxon>
        <taxon>Actinomycetota</taxon>
        <taxon>Actinomycetes</taxon>
        <taxon>Micrococcales</taxon>
        <taxon>Microbacteriaceae</taxon>
        <taxon>Herbiconiux</taxon>
    </lineage>
</organism>
<keyword evidence="1" id="KW-0812">Transmembrane</keyword>
<feature type="transmembrane region" description="Helical" evidence="1">
    <location>
        <begin position="149"/>
        <end position="173"/>
    </location>
</feature>
<proteinExistence type="predicted"/>
<sequence>MTKPPAAWPVWLVFGLFIIPGLIGLGLLGGAKDSAHERVAFTEDAAGRSVVVTGRLSDVETNPGLPQATAYYSAEIPDARGGSATTVSLAGDEHWGFPPSSDFPKELDFLIVLDDPPRGVAHGPVGSLHEVSDADVATAQSDFAVAQGLWIGGIVVFWVLLLGLPALAISFTLRRRRAARAAAPPPIGSTPRI</sequence>